<reference evidence="2 3" key="1">
    <citation type="journal article" date="2009" name="Stand. Genomic Sci.">
        <title>Complete genome sequence of Desulfotomaculum acetoxidans type strain (5575).</title>
        <authorList>
            <person name="Spring S."/>
            <person name="Lapidus A."/>
            <person name="Schroder M."/>
            <person name="Gleim D."/>
            <person name="Sims D."/>
            <person name="Meincke L."/>
            <person name="Glavina Del Rio T."/>
            <person name="Tice H."/>
            <person name="Copeland A."/>
            <person name="Cheng J.F."/>
            <person name="Lucas S."/>
            <person name="Chen F."/>
            <person name="Nolan M."/>
            <person name="Bruce D."/>
            <person name="Goodwin L."/>
            <person name="Pitluck S."/>
            <person name="Ivanova N."/>
            <person name="Mavromatis K."/>
            <person name="Mikhailova N."/>
            <person name="Pati A."/>
            <person name="Chen A."/>
            <person name="Palaniappan K."/>
            <person name="Land M."/>
            <person name="Hauser L."/>
            <person name="Chang Y.J."/>
            <person name="Jeffries C.D."/>
            <person name="Chain P."/>
            <person name="Saunders E."/>
            <person name="Brettin T."/>
            <person name="Detter J.C."/>
            <person name="Goker M."/>
            <person name="Bristow J."/>
            <person name="Eisen J.A."/>
            <person name="Markowitz V."/>
            <person name="Hugenholtz P."/>
            <person name="Kyrpides N.C."/>
            <person name="Klenk H.P."/>
            <person name="Han C."/>
        </authorList>
    </citation>
    <scope>NUCLEOTIDE SEQUENCE [LARGE SCALE GENOMIC DNA]</scope>
    <source>
        <strain evidence="3">ATCC 49208 / DSM 771 / VKM B-1644</strain>
    </source>
</reference>
<dbReference type="AlphaFoldDB" id="C8W2Z0"/>
<dbReference type="eggNOG" id="COG1388">
    <property type="taxonomic scope" value="Bacteria"/>
</dbReference>
<dbReference type="Gene3D" id="3.10.350.10">
    <property type="entry name" value="LysM domain"/>
    <property type="match status" value="1"/>
</dbReference>
<dbReference type="CAZy" id="CBM50">
    <property type="family name" value="Carbohydrate-Binding Module Family 50"/>
</dbReference>
<keyword evidence="3" id="KW-1185">Reference proteome</keyword>
<dbReference type="SUPFAM" id="SSF54106">
    <property type="entry name" value="LysM domain"/>
    <property type="match status" value="1"/>
</dbReference>
<dbReference type="KEGG" id="dae:Dtox_0193"/>
<dbReference type="SMART" id="SM00257">
    <property type="entry name" value="LysM"/>
    <property type="match status" value="1"/>
</dbReference>
<evidence type="ECO:0000313" key="2">
    <source>
        <dbReference type="EMBL" id="ACV61146.1"/>
    </source>
</evidence>
<dbReference type="Pfam" id="PF12673">
    <property type="entry name" value="SipL"/>
    <property type="match status" value="3"/>
</dbReference>
<dbReference type="InterPro" id="IPR024300">
    <property type="entry name" value="SipL_SPOCS_dom"/>
</dbReference>
<feature type="domain" description="LysM" evidence="1">
    <location>
        <begin position="486"/>
        <end position="530"/>
    </location>
</feature>
<dbReference type="PROSITE" id="PS51782">
    <property type="entry name" value="LYSM"/>
    <property type="match status" value="1"/>
</dbReference>
<dbReference type="InterPro" id="IPR036779">
    <property type="entry name" value="LysM_dom_sf"/>
</dbReference>
<dbReference type="EMBL" id="CP001720">
    <property type="protein sequence ID" value="ACV61146.1"/>
    <property type="molecule type" value="Genomic_DNA"/>
</dbReference>
<evidence type="ECO:0000259" key="1">
    <source>
        <dbReference type="PROSITE" id="PS51782"/>
    </source>
</evidence>
<dbReference type="InterPro" id="IPR018392">
    <property type="entry name" value="LysM"/>
</dbReference>
<dbReference type="HOGENOM" id="CLU_037106_0_0_9"/>
<dbReference type="OrthoDB" id="9779340at2"/>
<dbReference type="CDD" id="cd00118">
    <property type="entry name" value="LysM"/>
    <property type="match status" value="1"/>
</dbReference>
<dbReference type="Pfam" id="PF01476">
    <property type="entry name" value="LysM"/>
    <property type="match status" value="1"/>
</dbReference>
<dbReference type="RefSeq" id="WP_015755867.1">
    <property type="nucleotide sequence ID" value="NC_013216.1"/>
</dbReference>
<gene>
    <name evidence="2" type="ordered locus">Dtox_0193</name>
</gene>
<dbReference type="Proteomes" id="UP000002217">
    <property type="component" value="Chromosome"/>
</dbReference>
<proteinExistence type="predicted"/>
<evidence type="ECO:0000313" key="3">
    <source>
        <dbReference type="Proteomes" id="UP000002217"/>
    </source>
</evidence>
<protein>
    <submittedName>
        <fullName evidence="2">Peptidoglycan-binding LysM</fullName>
    </submittedName>
</protein>
<name>C8W2Z0_DESAS</name>
<sequence>MSKKSGAMRNYMDCNYETEYLKINMIIAEDTKQTIVKGKVSVPDPKPDVEQILSVEKSARVRRIEVLPDKVVVHGSLNLQIVYVARKPDQSVHSMHHMLTFTTFIDLPGVEPDMDVDVKLEVEDVNVKQRHDCNCDRDFDVVAVIKVDAKATQPEELNVVVKVHDNNAIIESERLKVDHLIGNARKQIMVDEVFRIPDPKPDIEQIINVDAEVTITHKKIIRNKVMFDGEVHLQVLYVARKPDQPVHELHKVIKFSDFVEVPGAGKHMKVEIKTTVESVNVDPVKGNPRRLDAGIVLEVKVNVTDPRTVYVVTDVKDSNCKATKYNLRVDQLVGEASTQVVVESTSAPPDPKPCAEKILECRVEHIDIEKVEVLSDKVVIRGTLEVKVIYVAMKPNQSVHAMHKKMSFRTFVEVPGARKDMDVSVMPMVEFVKAETRGPKVYCEAVIKILVRVTESMDQSVVIALDMSEEPEEEPESPVCKPGDMISYTIKSGDTFYKLAMQYDIPLQDLLDANPNVNPNNLRVGQVINIPCVAKG</sequence>
<organism evidence="2 3">
    <name type="scientific">Desulfofarcimen acetoxidans (strain ATCC 49208 / DSM 771 / KCTC 5769 / VKM B-1644 / 5575)</name>
    <name type="common">Desulfotomaculum acetoxidans</name>
    <dbReference type="NCBI Taxonomy" id="485916"/>
    <lineage>
        <taxon>Bacteria</taxon>
        <taxon>Bacillati</taxon>
        <taxon>Bacillota</taxon>
        <taxon>Clostridia</taxon>
        <taxon>Eubacteriales</taxon>
        <taxon>Peptococcaceae</taxon>
        <taxon>Desulfofarcimen</taxon>
    </lineage>
</organism>
<accession>C8W2Z0</accession>
<dbReference type="STRING" id="485916.Dtox_0193"/>